<dbReference type="Proteomes" id="UP000640274">
    <property type="component" value="Unassembled WGS sequence"/>
</dbReference>
<keyword evidence="2" id="KW-0732">Signal</keyword>
<dbReference type="PROSITE" id="PS51272">
    <property type="entry name" value="SLH"/>
    <property type="match status" value="3"/>
</dbReference>
<dbReference type="SUPFAM" id="SSF51126">
    <property type="entry name" value="Pectin lyase-like"/>
    <property type="match status" value="1"/>
</dbReference>
<dbReference type="Gene3D" id="2.60.40.10">
    <property type="entry name" value="Immunoglobulins"/>
    <property type="match status" value="2"/>
</dbReference>
<evidence type="ECO:0000259" key="3">
    <source>
        <dbReference type="PROSITE" id="PS51272"/>
    </source>
</evidence>
<name>A0A934J4E8_9BACL</name>
<dbReference type="InterPro" id="IPR058094">
    <property type="entry name" value="Ig-like_OmpL47-like"/>
</dbReference>
<dbReference type="Gene3D" id="3.30.1920.20">
    <property type="match status" value="1"/>
</dbReference>
<feature type="domain" description="SLH" evidence="3">
    <location>
        <begin position="1438"/>
        <end position="1496"/>
    </location>
</feature>
<gene>
    <name evidence="4" type="ORF">JFN88_02175</name>
</gene>
<dbReference type="InterPro" id="IPR014756">
    <property type="entry name" value="Ig_E-set"/>
</dbReference>
<sequence length="1561" mass="172132">MKHLKFKGIVSLLLAFLLAIPSLTAVSSTAYAAQVIPLAENQSVIETEVLFEDNFDSYSVGNLPAQAYDVSPDGFSVVEDETENGNQILLAKGNSGKLFKAGNWKNTSLTFDYKFNDQLEDNNNGLYASAYSNAPEDNESKVYFSLHPYSDNGANFSIQEYINGRYTRHDSGEKNFTIGQWYRAKAIWYEGMYYFKTWSTQEAEPEHWNLTSLTGSLENGGGLNLEFYGGNDDVSAAFDNIRVAAIENYSNEENHAIQAELFISPSGNDDNNGTKDQPFRTIEKAQQAVRSMNQNMTGDIIVYLRDGTFPVSQKITFKSEDSGTNDYRIVYKAYSGEKPVLSGAKKITGWTKQENDSGIWSAPVPDVSDTRQFYLNGKKGVIARGDVIKAEGWNRTDDPDMERHKLEEIFNSYQGTFSVYSQYITTAKYRNMANWRNKSQIEFVYDVAWSHSIVPLDDITVDPNGNGVIITMRNPVFRDVQIKDGAQVEDPNYIQNAYELLDEPGEWYFDRTSRVIYYMPRVGEDMTTAEAIVPTVEQLIVMEGTLDNPVHHITFENLTFEHTTPLRVSSEGYAEIQANILKDPAIDLHHTSYLKMPSGITLHAANHILFERNNFQFFGSGVIDIDKGSSDNIIRGSIFREIAGSGVQIGGFQLEDAHPNDDRKIVKDNLVTNNFFNKIGTDFKGSVAIFAGYTDGTTITHNEIYDTSYSGISVGWGWGYFDENGRTDREAKDLPRFDKPTIAKRNIIKNNYIHKVMQQLHDGAAIYTLSMMEGSSIEGNLIHSVPGWPGGLYLDEGTGGFVVRNNIIYDVSSPYHYNDIGMQGRQATNSIQTNYFGVTPGSANYPTHIASNAGIQEAYLSGMPPLITAEYDLTEANTIIAIPGKRFGDTKGTVTFTGGESSIVAQATDIVSWTPELIKVKVPSSATSGLVYITTADGVVSDKHFTLTIVPKTTLLFGETFDNLTPGPLPNELFSNSPSGFSIVEVDAGTGAKALQASGSSGKLFKDAKWKNSLLTFTFKFNDAMTRQYDGIYVSQQSEAPGANENKIYFSIHPNEANENVLVQQNINDYKRLATLKQKIEVGAWYSVKSAIIDNKLFLKVWSSQQQEPEQWQSISEVGGLSNGGGLNLELAAASGKTVLFDNLKVETWDRTPPVTKAIVDQEAHNGWFSSDTTVTLVSEDDLSGVASTEYRIIKNASEANESTTFKPYVEPFTLGEGIYEVVYRSIDVSGNQEPDKHLEVKVDKTAPEVSIKVQGVDLKNNQQITNQSQLNLTIHIQDQLSGIDKAQVKLDGTELELDQAISLTGKLGNHVLQIEASDVAGNTTTIEKKFTVRNASTGGGSSSGSGSGSDTNSPSKGKENNEEQTPKGSEGTVEHPVLKDVTNHWAKGYITKALEAGFVTGYTDSTFRPEQKVTRVEYVTMLGRALGLSSKQSQSIFVDQDKIPSWGAPYVAAAVEAGIIQGYEDHTFRSEQKIKRAEATVIAIRSIPSQPQSVSGTGFADDKQIPGWAKSYIEAAVSAGIVKGKDHNRFAPLENLTRAEAVVLIINLLNHNQNERPPVK</sequence>
<dbReference type="InterPro" id="IPR001119">
    <property type="entry name" value="SLH_dom"/>
</dbReference>
<feature type="compositionally biased region" description="Gly residues" evidence="1">
    <location>
        <begin position="1338"/>
        <end position="1348"/>
    </location>
</feature>
<dbReference type="PANTHER" id="PTHR36453">
    <property type="entry name" value="SECRETED PROTEIN-RELATED"/>
    <property type="match status" value="1"/>
</dbReference>
<feature type="domain" description="SLH" evidence="3">
    <location>
        <begin position="1497"/>
        <end position="1560"/>
    </location>
</feature>
<dbReference type="Pfam" id="PF00395">
    <property type="entry name" value="SLH"/>
    <property type="match status" value="3"/>
</dbReference>
<feature type="chain" id="PRO_5037625861" evidence="2">
    <location>
        <begin position="33"/>
        <end position="1561"/>
    </location>
</feature>
<evidence type="ECO:0000256" key="2">
    <source>
        <dbReference type="SAM" id="SignalP"/>
    </source>
</evidence>
<dbReference type="NCBIfam" id="NF047446">
    <property type="entry name" value="barrel_OmpL47"/>
    <property type="match status" value="1"/>
</dbReference>
<evidence type="ECO:0000256" key="1">
    <source>
        <dbReference type="SAM" id="MobiDB-lite"/>
    </source>
</evidence>
<keyword evidence="5" id="KW-1185">Reference proteome</keyword>
<dbReference type="PANTHER" id="PTHR36453:SF1">
    <property type="entry name" value="RIGHT HANDED BETA HELIX DOMAIN-CONTAINING PROTEIN"/>
    <property type="match status" value="1"/>
</dbReference>
<dbReference type="RefSeq" id="WP_199017655.1">
    <property type="nucleotide sequence ID" value="NZ_JAELUP010000005.1"/>
</dbReference>
<dbReference type="InterPro" id="IPR048482">
    <property type="entry name" value="GH141_ins"/>
</dbReference>
<dbReference type="Gene3D" id="2.60.120.560">
    <property type="entry name" value="Exo-inulinase, domain 1"/>
    <property type="match status" value="2"/>
</dbReference>
<dbReference type="InterPro" id="IPR012334">
    <property type="entry name" value="Pectin_lyas_fold"/>
</dbReference>
<protein>
    <submittedName>
        <fullName evidence="4">S-layer homology domain-containing protein</fullName>
    </submittedName>
</protein>
<dbReference type="Pfam" id="PF21231">
    <property type="entry name" value="GH141_M"/>
    <property type="match status" value="1"/>
</dbReference>
<accession>A0A934J4E8</accession>
<feature type="domain" description="SLH" evidence="3">
    <location>
        <begin position="1374"/>
        <end position="1437"/>
    </location>
</feature>
<dbReference type="Gene3D" id="2.160.20.10">
    <property type="entry name" value="Single-stranded right-handed beta-helix, Pectin lyase-like"/>
    <property type="match status" value="2"/>
</dbReference>
<reference evidence="4" key="1">
    <citation type="submission" date="2020-12" db="EMBL/GenBank/DDBJ databases">
        <authorList>
            <person name="Huq M.A."/>
        </authorList>
    </citation>
    <scope>NUCLEOTIDE SEQUENCE</scope>
    <source>
        <strain evidence="4">MAHUQ-46</strain>
    </source>
</reference>
<dbReference type="EMBL" id="JAELUP010000005">
    <property type="protein sequence ID" value="MBJ6360127.1"/>
    <property type="molecule type" value="Genomic_DNA"/>
</dbReference>
<feature type="signal peptide" evidence="2">
    <location>
        <begin position="1"/>
        <end position="32"/>
    </location>
</feature>
<dbReference type="SUPFAM" id="SSF81296">
    <property type="entry name" value="E set domains"/>
    <property type="match status" value="1"/>
</dbReference>
<dbReference type="SMART" id="SM00710">
    <property type="entry name" value="PbH1"/>
    <property type="match status" value="8"/>
</dbReference>
<organism evidence="4 5">
    <name type="scientific">Paenibacillus roseus</name>
    <dbReference type="NCBI Taxonomy" id="2798579"/>
    <lineage>
        <taxon>Bacteria</taxon>
        <taxon>Bacillati</taxon>
        <taxon>Bacillota</taxon>
        <taxon>Bacilli</taxon>
        <taxon>Bacillales</taxon>
        <taxon>Paenibacillaceae</taxon>
        <taxon>Paenibacillus</taxon>
    </lineage>
</organism>
<dbReference type="InterPro" id="IPR006626">
    <property type="entry name" value="PbH1"/>
</dbReference>
<feature type="compositionally biased region" description="Basic and acidic residues" evidence="1">
    <location>
        <begin position="1357"/>
        <end position="1366"/>
    </location>
</feature>
<dbReference type="InterPro" id="IPR011050">
    <property type="entry name" value="Pectin_lyase_fold/virulence"/>
</dbReference>
<dbReference type="InterPro" id="IPR013783">
    <property type="entry name" value="Ig-like_fold"/>
</dbReference>
<feature type="region of interest" description="Disordered" evidence="1">
    <location>
        <begin position="1331"/>
        <end position="1378"/>
    </location>
</feature>
<comment type="caution">
    <text evidence="4">The sequence shown here is derived from an EMBL/GenBank/DDBJ whole genome shotgun (WGS) entry which is preliminary data.</text>
</comment>
<evidence type="ECO:0000313" key="5">
    <source>
        <dbReference type="Proteomes" id="UP000640274"/>
    </source>
</evidence>
<proteinExistence type="predicted"/>
<evidence type="ECO:0000313" key="4">
    <source>
        <dbReference type="EMBL" id="MBJ6360127.1"/>
    </source>
</evidence>